<sequence length="374" mass="40641">MAHVRSPAVSNKPSWFSWRYCITFSILFLLLLFTALLVLPDILGERDKLVVVPTVINTWNFERANDEAWKVIFAGGSALNAVELGCTACELDQCDGTVGYGGSPDENGETTLDAMIMDGATMNIGAVAAMREIKSAISVARHVLDNTQHSLIVGERATEFAERMGFKRETLTTNVSRSMWTKWKADNCQPNFWMNVRPDAEATCGPYSPLPKPDQFYPEIDGASGSSIEFDSQNHDTIGLLAVDMEGNIAAGTSTNGARFKIPGRVGDSPIPGSGAYAENGIGAAAATGNGDVMMRFAPSFLAVELLRQGKTAFEAANEAILRILKFYPRFEGAVIVTSFYGDYSAACAGMKRFPFIVHQVGFNRTLHHVECQP</sequence>
<dbReference type="EC" id="3.5.1.26" evidence="7"/>
<dbReference type="AlphaFoldDB" id="A0A9P0F551"/>
<feature type="active site" description="Nucleophile" evidence="11">
    <location>
        <position position="237"/>
    </location>
</feature>
<dbReference type="PANTHER" id="PTHR10188:SF6">
    <property type="entry name" value="N(4)-(BETA-N-ACETYLGLUCOSAMINYL)-L-ASPARAGINASE"/>
    <property type="match status" value="1"/>
</dbReference>
<evidence type="ECO:0000256" key="10">
    <source>
        <dbReference type="ARBA" id="ARBA00080645"/>
    </source>
</evidence>
<evidence type="ECO:0000313" key="16">
    <source>
        <dbReference type="Proteomes" id="UP001152759"/>
    </source>
</evidence>
<dbReference type="GO" id="GO:0006508">
    <property type="term" value="P:proteolysis"/>
    <property type="evidence" value="ECO:0007669"/>
    <property type="project" value="UniProtKB-KW"/>
</dbReference>
<dbReference type="GO" id="GO:0008233">
    <property type="term" value="F:peptidase activity"/>
    <property type="evidence" value="ECO:0007669"/>
    <property type="project" value="UniProtKB-KW"/>
</dbReference>
<keyword evidence="4" id="KW-0068">Autocatalytic cleavage</keyword>
<feature type="binding site" evidence="12">
    <location>
        <begin position="288"/>
        <end position="291"/>
    </location>
    <ligand>
        <name>substrate</name>
    </ligand>
</feature>
<reference evidence="15" key="1">
    <citation type="submission" date="2021-12" db="EMBL/GenBank/DDBJ databases">
        <authorList>
            <person name="King R."/>
        </authorList>
    </citation>
    <scope>NUCLEOTIDE SEQUENCE</scope>
</reference>
<feature type="site" description="Cleavage; by autolysis" evidence="13">
    <location>
        <begin position="236"/>
        <end position="237"/>
    </location>
</feature>
<dbReference type="CDD" id="cd04513">
    <property type="entry name" value="Glycosylasparaginase"/>
    <property type="match status" value="1"/>
</dbReference>
<evidence type="ECO:0000256" key="6">
    <source>
        <dbReference type="ARBA" id="ARBA00053295"/>
    </source>
</evidence>
<dbReference type="InterPro" id="IPR029055">
    <property type="entry name" value="Ntn_hydrolases_N"/>
</dbReference>
<keyword evidence="3" id="KW-0378">Hydrolase</keyword>
<dbReference type="GO" id="GO:0005764">
    <property type="term" value="C:lysosome"/>
    <property type="evidence" value="ECO:0007669"/>
    <property type="project" value="TreeGrafter"/>
</dbReference>
<keyword evidence="16" id="KW-1185">Reference proteome</keyword>
<comment type="similarity">
    <text evidence="1">Belongs to the Ntn-hydrolase family.</text>
</comment>
<dbReference type="EMBL" id="OU963865">
    <property type="protein sequence ID" value="CAH0389352.1"/>
    <property type="molecule type" value="Genomic_DNA"/>
</dbReference>
<feature type="binding site" evidence="12">
    <location>
        <begin position="265"/>
        <end position="268"/>
    </location>
    <ligand>
        <name>substrate</name>
    </ligand>
</feature>
<dbReference type="Proteomes" id="UP001152759">
    <property type="component" value="Chromosome 4"/>
</dbReference>
<dbReference type="InterPro" id="IPR000246">
    <property type="entry name" value="Peptidase_T2"/>
</dbReference>
<dbReference type="SUPFAM" id="SSF56235">
    <property type="entry name" value="N-terminal nucleophile aminohydrolases (Ntn hydrolases)"/>
    <property type="match status" value="1"/>
</dbReference>
<comment type="catalytic activity">
    <reaction evidence="5">
        <text>N(4)-(beta-N-acetyl-D-glucosaminyl)-L-asparagine + H2O = N-acetyl-beta-D-glucosaminylamine + L-aspartate + H(+)</text>
        <dbReference type="Rhea" id="RHEA:11544"/>
        <dbReference type="ChEBI" id="CHEBI:15377"/>
        <dbReference type="ChEBI" id="CHEBI:15378"/>
        <dbReference type="ChEBI" id="CHEBI:15947"/>
        <dbReference type="ChEBI" id="CHEBI:29991"/>
        <dbReference type="ChEBI" id="CHEBI:58080"/>
        <dbReference type="EC" id="3.5.1.26"/>
    </reaction>
</comment>
<keyword evidence="14" id="KW-0812">Transmembrane</keyword>
<evidence type="ECO:0000256" key="1">
    <source>
        <dbReference type="ARBA" id="ARBA00010872"/>
    </source>
</evidence>
<evidence type="ECO:0000256" key="12">
    <source>
        <dbReference type="PIRSR" id="PIRSR600246-2"/>
    </source>
</evidence>
<keyword evidence="14" id="KW-0472">Membrane</keyword>
<dbReference type="Pfam" id="PF01112">
    <property type="entry name" value="Asparaginase_2"/>
    <property type="match status" value="1"/>
</dbReference>
<evidence type="ECO:0000256" key="2">
    <source>
        <dbReference type="ARBA" id="ARBA00022670"/>
    </source>
</evidence>
<dbReference type="Gene3D" id="3.60.20.30">
    <property type="entry name" value="(Glycosyl)asparaginase"/>
    <property type="match status" value="1"/>
</dbReference>
<accession>A0A9P0F551</accession>
<evidence type="ECO:0000313" key="15">
    <source>
        <dbReference type="EMBL" id="CAH0389352.1"/>
    </source>
</evidence>
<evidence type="ECO:0000256" key="7">
    <source>
        <dbReference type="ARBA" id="ARBA00066729"/>
    </source>
</evidence>
<dbReference type="PANTHER" id="PTHR10188">
    <property type="entry name" value="L-ASPARAGINASE"/>
    <property type="match status" value="1"/>
</dbReference>
<evidence type="ECO:0000256" key="8">
    <source>
        <dbReference type="ARBA" id="ARBA00078726"/>
    </source>
</evidence>
<feature type="transmembrane region" description="Helical" evidence="14">
    <location>
        <begin position="17"/>
        <end position="39"/>
    </location>
</feature>
<evidence type="ECO:0000256" key="11">
    <source>
        <dbReference type="PIRSR" id="PIRSR600246-1"/>
    </source>
</evidence>
<organism evidence="15 16">
    <name type="scientific">Bemisia tabaci</name>
    <name type="common">Sweetpotato whitefly</name>
    <name type="synonym">Aleurodes tabaci</name>
    <dbReference type="NCBI Taxonomy" id="7038"/>
    <lineage>
        <taxon>Eukaryota</taxon>
        <taxon>Metazoa</taxon>
        <taxon>Ecdysozoa</taxon>
        <taxon>Arthropoda</taxon>
        <taxon>Hexapoda</taxon>
        <taxon>Insecta</taxon>
        <taxon>Pterygota</taxon>
        <taxon>Neoptera</taxon>
        <taxon>Paraneoptera</taxon>
        <taxon>Hemiptera</taxon>
        <taxon>Sternorrhyncha</taxon>
        <taxon>Aleyrodoidea</taxon>
        <taxon>Aleyrodidae</taxon>
        <taxon>Aleyrodinae</taxon>
        <taxon>Bemisia</taxon>
    </lineage>
</organism>
<dbReference type="GO" id="GO:0003948">
    <property type="term" value="F:N4-(beta-N-acetylglucosaminyl)-L-asparaginase activity"/>
    <property type="evidence" value="ECO:0007669"/>
    <property type="project" value="UniProtKB-EC"/>
</dbReference>
<evidence type="ECO:0000256" key="4">
    <source>
        <dbReference type="ARBA" id="ARBA00022813"/>
    </source>
</evidence>
<gene>
    <name evidence="15" type="ORF">BEMITA_LOCUS8190</name>
</gene>
<evidence type="ECO:0000256" key="9">
    <source>
        <dbReference type="ARBA" id="ARBA00079301"/>
    </source>
</evidence>
<keyword evidence="14" id="KW-1133">Transmembrane helix</keyword>
<protein>
    <recommendedName>
        <fullName evidence="7">N(4)-(beta-N-acetylglucosaminyl)-L-asparaginase</fullName>
        <ecNumber evidence="7">3.5.1.26</ecNumber>
    </recommendedName>
    <alternativeName>
        <fullName evidence="9">Aspartylglucosaminidase</fullName>
    </alternativeName>
    <alternativeName>
        <fullName evidence="8">Glycosylasparaginase</fullName>
    </alternativeName>
    <alternativeName>
        <fullName evidence="10">N4-(N-acetyl-beta-glucosaminyl)-L-asparagine amidase</fullName>
    </alternativeName>
</protein>
<evidence type="ECO:0000256" key="13">
    <source>
        <dbReference type="PIRSR" id="PIRSR600246-3"/>
    </source>
</evidence>
<dbReference type="FunFam" id="3.60.20.30:FF:000003">
    <property type="entry name" value="N(4)-(Beta-N-acetylglucosaminyl)-L-asparaginase isoform X1"/>
    <property type="match status" value="1"/>
</dbReference>
<proteinExistence type="inferred from homology"/>
<name>A0A9P0F551_BEMTA</name>
<evidence type="ECO:0000256" key="3">
    <source>
        <dbReference type="ARBA" id="ARBA00022801"/>
    </source>
</evidence>
<evidence type="ECO:0000256" key="5">
    <source>
        <dbReference type="ARBA" id="ARBA00050421"/>
    </source>
</evidence>
<evidence type="ECO:0000256" key="14">
    <source>
        <dbReference type="SAM" id="Phobius"/>
    </source>
</evidence>
<keyword evidence="2" id="KW-0645">Protease</keyword>
<comment type="function">
    <text evidence="6">Cleaves the GlcNAc-Asn bond which joins oligosaccharides to the peptide of asparagine-linked glycoproteins.</text>
</comment>